<dbReference type="RefSeq" id="WP_194706224.1">
    <property type="nucleotide sequence ID" value="NZ_JADKPN010000003.1"/>
</dbReference>
<evidence type="ECO:0000256" key="1">
    <source>
        <dbReference type="SAM" id="MobiDB-lite"/>
    </source>
</evidence>
<feature type="region of interest" description="Disordered" evidence="1">
    <location>
        <begin position="1"/>
        <end position="29"/>
    </location>
</feature>
<organism evidence="3 4">
    <name type="scientific">Nocardioides islandensis</name>
    <dbReference type="NCBI Taxonomy" id="433663"/>
    <lineage>
        <taxon>Bacteria</taxon>
        <taxon>Bacillati</taxon>
        <taxon>Actinomycetota</taxon>
        <taxon>Actinomycetes</taxon>
        <taxon>Propionibacteriales</taxon>
        <taxon>Nocardioidaceae</taxon>
        <taxon>Nocardioides</taxon>
    </lineage>
</organism>
<dbReference type="AlphaFoldDB" id="A0A930YJV3"/>
<keyword evidence="2" id="KW-1133">Transmembrane helix</keyword>
<feature type="transmembrane region" description="Helical" evidence="2">
    <location>
        <begin position="39"/>
        <end position="56"/>
    </location>
</feature>
<dbReference type="Proteomes" id="UP000640489">
    <property type="component" value="Unassembled WGS sequence"/>
</dbReference>
<gene>
    <name evidence="3" type="ORF">ISU07_07835</name>
</gene>
<feature type="transmembrane region" description="Helical" evidence="2">
    <location>
        <begin position="197"/>
        <end position="213"/>
    </location>
</feature>
<evidence type="ECO:0000256" key="2">
    <source>
        <dbReference type="SAM" id="Phobius"/>
    </source>
</evidence>
<name>A0A930YJV3_9ACTN</name>
<sequence length="585" mass="62326">MSPLSRSRRVQAQSEDTEAEPSRAPAGSRRRIGLPTRPWLQFVVAFGLLSLLLVVVRGNQLWTTQLFNPDEAELMAEGRGAAQDLFPYSGYTSSTHLFLWPFTLGVLDRVGVPLTVVTAHVIGGISYVMLGATGWFLMMRRIGGLRAAFLVLPTTAVLLLGYQPSTSDYLSMTSESLPVVILCVAALVMLGPSRPLGQWRLVAGSLVAGLAMWGKPQSGPVAVALVGACIFVACVERQQAASDTSSGAVLRSVVRSAALAVAAFATPTIVFLLLMQLGGTLDDFAREPLTYMWDYTAHREAREGIVAPALPERLQGVAGFATAFPFAAAWTLGGLLAMSGLSEVRSRLLRALALAAFLLPLAAAVTCLLPIYPLFPHYANFLYAGCLLASCVAARLVAPGQTPAHPRWIEGTYFAVASTIVLMLMVAVVPGNISDLAGQGRRALTGGGLSFANEVDLDATPLATDCPAGSRVLTWGWASELYLSYDWVPASRYVNSTWMINPTAHQAEYGRILVRELEANPPDCIVEALGPAFFSAIDPANTLANVVPGASSLLDSCYTPSAAQTFDGRAVTLYLRTSECSGRRA</sequence>
<comment type="caution">
    <text evidence="3">The sequence shown here is derived from an EMBL/GenBank/DDBJ whole genome shotgun (WGS) entry which is preliminary data.</text>
</comment>
<feature type="transmembrane region" description="Helical" evidence="2">
    <location>
        <begin position="317"/>
        <end position="339"/>
    </location>
</feature>
<feature type="transmembrane region" description="Helical" evidence="2">
    <location>
        <begin position="144"/>
        <end position="163"/>
    </location>
</feature>
<feature type="transmembrane region" description="Helical" evidence="2">
    <location>
        <begin position="410"/>
        <end position="429"/>
    </location>
</feature>
<feature type="transmembrane region" description="Helical" evidence="2">
    <location>
        <begin position="219"/>
        <end position="236"/>
    </location>
</feature>
<accession>A0A930YJV3</accession>
<feature type="transmembrane region" description="Helical" evidence="2">
    <location>
        <begin position="378"/>
        <end position="398"/>
    </location>
</feature>
<proteinExistence type="predicted"/>
<evidence type="ECO:0000313" key="4">
    <source>
        <dbReference type="Proteomes" id="UP000640489"/>
    </source>
</evidence>
<keyword evidence="4" id="KW-1185">Reference proteome</keyword>
<dbReference type="EMBL" id="JADKPN010000003">
    <property type="protein sequence ID" value="MBF4763035.1"/>
    <property type="molecule type" value="Genomic_DNA"/>
</dbReference>
<reference evidence="3" key="1">
    <citation type="submission" date="2020-11" db="EMBL/GenBank/DDBJ databases">
        <title>Nocardioides sp. nov., isolated from Soil of Cynanchum wilfordii Hemsley rhizosphere.</title>
        <authorList>
            <person name="Lee J.-S."/>
            <person name="Suh M.K."/>
            <person name="Kim J.-S."/>
        </authorList>
    </citation>
    <scope>NUCLEOTIDE SEQUENCE</scope>
    <source>
        <strain evidence="3">KCTC 19275</strain>
    </source>
</reference>
<evidence type="ECO:0000313" key="3">
    <source>
        <dbReference type="EMBL" id="MBF4763035.1"/>
    </source>
</evidence>
<feature type="transmembrane region" description="Helical" evidence="2">
    <location>
        <begin position="257"/>
        <end position="277"/>
    </location>
</feature>
<feature type="transmembrane region" description="Helical" evidence="2">
    <location>
        <begin position="110"/>
        <end position="137"/>
    </location>
</feature>
<keyword evidence="2" id="KW-0812">Transmembrane</keyword>
<protein>
    <submittedName>
        <fullName evidence="3">Uncharacterized protein</fullName>
    </submittedName>
</protein>
<feature type="transmembrane region" description="Helical" evidence="2">
    <location>
        <begin position="169"/>
        <end position="190"/>
    </location>
</feature>
<feature type="transmembrane region" description="Helical" evidence="2">
    <location>
        <begin position="351"/>
        <end position="372"/>
    </location>
</feature>
<keyword evidence="2" id="KW-0472">Membrane</keyword>